<reference evidence="1 2" key="1">
    <citation type="journal article" date="2010" name="Nature">
        <title>The Ectocarpus genome and the independent evolution of multicellularity in brown algae.</title>
        <authorList>
            <person name="Cock J.M."/>
            <person name="Sterck L."/>
            <person name="Rouze P."/>
            <person name="Scornet D."/>
            <person name="Allen A.E."/>
            <person name="Amoutzias G."/>
            <person name="Anthouard V."/>
            <person name="Artiguenave F."/>
            <person name="Aury J.M."/>
            <person name="Badger J.H."/>
            <person name="Beszteri B."/>
            <person name="Billiau K."/>
            <person name="Bonnet E."/>
            <person name="Bothwell J.H."/>
            <person name="Bowler C."/>
            <person name="Boyen C."/>
            <person name="Brownlee C."/>
            <person name="Carrano C.J."/>
            <person name="Charrier B."/>
            <person name="Cho G.Y."/>
            <person name="Coelho S.M."/>
            <person name="Collen J."/>
            <person name="Corre E."/>
            <person name="Da Silva C."/>
            <person name="Delage L."/>
            <person name="Delaroque N."/>
            <person name="Dittami S.M."/>
            <person name="Doulbeau S."/>
            <person name="Elias M."/>
            <person name="Farnham G."/>
            <person name="Gachon C.M."/>
            <person name="Gschloessl B."/>
            <person name="Heesch S."/>
            <person name="Jabbari K."/>
            <person name="Jubin C."/>
            <person name="Kawai H."/>
            <person name="Kimura K."/>
            <person name="Kloareg B."/>
            <person name="Kupper F.C."/>
            <person name="Lang D."/>
            <person name="Le Bail A."/>
            <person name="Leblanc C."/>
            <person name="Lerouge P."/>
            <person name="Lohr M."/>
            <person name="Lopez P.J."/>
            <person name="Martens C."/>
            <person name="Maumus F."/>
            <person name="Michel G."/>
            <person name="Miranda-Saavedra D."/>
            <person name="Morales J."/>
            <person name="Moreau H."/>
            <person name="Motomura T."/>
            <person name="Nagasato C."/>
            <person name="Napoli C.A."/>
            <person name="Nelson D.R."/>
            <person name="Nyvall-Collen P."/>
            <person name="Peters A.F."/>
            <person name="Pommier C."/>
            <person name="Potin P."/>
            <person name="Poulain J."/>
            <person name="Quesneville H."/>
            <person name="Read B."/>
            <person name="Rensing S.A."/>
            <person name="Ritter A."/>
            <person name="Rousvoal S."/>
            <person name="Samanta M."/>
            <person name="Samson G."/>
            <person name="Schroeder D.C."/>
            <person name="Segurens B."/>
            <person name="Strittmatter M."/>
            <person name="Tonon T."/>
            <person name="Tregear J.W."/>
            <person name="Valentin K."/>
            <person name="von Dassow P."/>
            <person name="Yamagishi T."/>
            <person name="Van de Peer Y."/>
            <person name="Wincker P."/>
        </authorList>
    </citation>
    <scope>NUCLEOTIDE SEQUENCE [LARGE SCALE GENOMIC DNA]</scope>
    <source>
        <strain evidence="2">Ec32 / CCAP1310/4</strain>
    </source>
</reference>
<organism evidence="1 2">
    <name type="scientific">Ectocarpus siliculosus</name>
    <name type="common">Brown alga</name>
    <name type="synonym">Conferva siliculosa</name>
    <dbReference type="NCBI Taxonomy" id="2880"/>
    <lineage>
        <taxon>Eukaryota</taxon>
        <taxon>Sar</taxon>
        <taxon>Stramenopiles</taxon>
        <taxon>Ochrophyta</taxon>
        <taxon>PX clade</taxon>
        <taxon>Phaeophyceae</taxon>
        <taxon>Ectocarpales</taxon>
        <taxon>Ectocarpaceae</taxon>
        <taxon>Ectocarpus</taxon>
    </lineage>
</organism>
<dbReference type="EMBL" id="FN649729">
    <property type="protein sequence ID" value="CBJ26332.1"/>
    <property type="molecule type" value="Genomic_DNA"/>
</dbReference>
<dbReference type="AlphaFoldDB" id="D7FWZ9"/>
<accession>D7FWZ9</accession>
<dbReference type="eggNOG" id="ENOG502SKQ1">
    <property type="taxonomic scope" value="Eukaryota"/>
</dbReference>
<protein>
    <submittedName>
        <fullName evidence="1">Uncharacterized protein</fullName>
    </submittedName>
</protein>
<dbReference type="Proteomes" id="UP000002630">
    <property type="component" value="Linkage Group LG04"/>
</dbReference>
<evidence type="ECO:0000313" key="1">
    <source>
        <dbReference type="EMBL" id="CBJ26332.1"/>
    </source>
</evidence>
<gene>
    <name evidence="1" type="ORF">Esi_0032_0001</name>
</gene>
<keyword evidence="2" id="KW-1185">Reference proteome</keyword>
<dbReference type="EMBL" id="FN648509">
    <property type="protein sequence ID" value="CBJ26332.1"/>
    <property type="molecule type" value="Genomic_DNA"/>
</dbReference>
<dbReference type="OrthoDB" id="10423594at2759"/>
<proteinExistence type="predicted"/>
<dbReference type="InParanoid" id="D7FWZ9"/>
<name>D7FWZ9_ECTSI</name>
<sequence length="260" mass="27335">MAIAGPGDDAKVMVCGPPGGIAGLIAGRLTAAGGIREVVLADETETLEQQPEDAATKRASVAEAIERLINGSERKRGLELSVVSVDGFATTDEEWEEELKRLDDSDGVAVFSIEFDAISRKDQLMRWLADSWGPAALRKSTAGMLRSGARPVAVAPTESGLELVWETLTDDLKAVQAGKLSLVVTEEPAGIRIVRVAGPGQPQGKALSGEEEIVQSLLEGINTVAYPKSFVKRKAPKVSRAAAEAAMAAAASATDMKELN</sequence>
<evidence type="ECO:0000313" key="2">
    <source>
        <dbReference type="Proteomes" id="UP000002630"/>
    </source>
</evidence>